<dbReference type="InterPro" id="IPR014732">
    <property type="entry name" value="OMPdecase"/>
</dbReference>
<keyword evidence="4 7" id="KW-0665">Pyrimidine biosynthesis</keyword>
<evidence type="ECO:0000256" key="7">
    <source>
        <dbReference type="HAMAP-Rule" id="MF_01200"/>
    </source>
</evidence>
<comment type="similarity">
    <text evidence="7">Belongs to the OMP decarboxylase family. Type 1 subfamily.</text>
</comment>
<feature type="binding site" evidence="7">
    <location>
        <position position="117"/>
    </location>
    <ligand>
        <name>substrate</name>
    </ligand>
</feature>
<dbReference type="EC" id="4.1.1.23" evidence="7"/>
<feature type="active site" description="Proton donor" evidence="7">
    <location>
        <position position="63"/>
    </location>
</feature>
<feature type="binding site" evidence="7">
    <location>
        <position position="179"/>
    </location>
    <ligand>
        <name>substrate</name>
    </ligand>
</feature>
<dbReference type="GO" id="GO:0004590">
    <property type="term" value="F:orotidine-5'-phosphate decarboxylase activity"/>
    <property type="evidence" value="ECO:0007669"/>
    <property type="project" value="UniProtKB-EC"/>
</dbReference>
<accession>A0ABX5SK45</accession>
<dbReference type="NCBIfam" id="TIGR01740">
    <property type="entry name" value="pyrF"/>
    <property type="match status" value="1"/>
</dbReference>
<dbReference type="Pfam" id="PF00215">
    <property type="entry name" value="OMPdecase"/>
    <property type="match status" value="1"/>
</dbReference>
<dbReference type="SUPFAM" id="SSF51366">
    <property type="entry name" value="Ribulose-phoshate binding barrel"/>
    <property type="match status" value="1"/>
</dbReference>
<feature type="binding site" evidence="7">
    <location>
        <position position="209"/>
    </location>
    <ligand>
        <name>substrate</name>
    </ligand>
</feature>
<keyword evidence="3 7" id="KW-0210">Decarboxylase</keyword>
<dbReference type="InterPro" id="IPR001754">
    <property type="entry name" value="OMPdeCOase_dom"/>
</dbReference>
<protein>
    <recommendedName>
        <fullName evidence="7">Orotidine 5'-phosphate decarboxylase</fullName>
        <ecNumber evidence="7">4.1.1.23</ecNumber>
    </recommendedName>
    <alternativeName>
        <fullName evidence="7">OMP decarboxylase</fullName>
        <shortName evidence="7">OMPDCase</shortName>
        <shortName evidence="7">OMPdecase</shortName>
    </alternativeName>
</protein>
<evidence type="ECO:0000256" key="3">
    <source>
        <dbReference type="ARBA" id="ARBA00022793"/>
    </source>
</evidence>
<evidence type="ECO:0000256" key="8">
    <source>
        <dbReference type="RuleBase" id="RU000512"/>
    </source>
</evidence>
<evidence type="ECO:0000256" key="2">
    <source>
        <dbReference type="ARBA" id="ARBA00004861"/>
    </source>
</evidence>
<dbReference type="InterPro" id="IPR013785">
    <property type="entry name" value="Aldolase_TIM"/>
</dbReference>
<dbReference type="Proteomes" id="UP000295756">
    <property type="component" value="Chromosome"/>
</dbReference>
<dbReference type="PANTHER" id="PTHR32119">
    <property type="entry name" value="OROTIDINE 5'-PHOSPHATE DECARBOXYLASE"/>
    <property type="match status" value="1"/>
</dbReference>
<reference evidence="10 11" key="1">
    <citation type="submission" date="2019-03" db="EMBL/GenBank/DDBJ databases">
        <title>Complete Genome Sequence of Leuconostoc kimchii strain NKJ218 Isolated from Homemade Kimchi.</title>
        <authorList>
            <person name="Jung J.Y."/>
            <person name="Jin H.M."/>
            <person name="Jung J.-W."/>
            <person name="Lee S.-Y."/>
            <person name="Ryu B.-G."/>
            <person name="Han S.-S."/>
            <person name="Kang H.K."/>
            <person name="Choi H.W."/>
            <person name="Chung E.J."/>
            <person name="Choi K.-M."/>
        </authorList>
    </citation>
    <scope>NUCLEOTIDE SEQUENCE [LARGE SCALE GENOMIC DNA]</scope>
    <source>
        <strain evidence="10 11">NKJ218</strain>
    </source>
</reference>
<comment type="catalytic activity">
    <reaction evidence="6 7 8">
        <text>orotidine 5'-phosphate + H(+) = UMP + CO2</text>
        <dbReference type="Rhea" id="RHEA:11596"/>
        <dbReference type="ChEBI" id="CHEBI:15378"/>
        <dbReference type="ChEBI" id="CHEBI:16526"/>
        <dbReference type="ChEBI" id="CHEBI:57538"/>
        <dbReference type="ChEBI" id="CHEBI:57865"/>
        <dbReference type="EC" id="4.1.1.23"/>
    </reaction>
</comment>
<evidence type="ECO:0000313" key="10">
    <source>
        <dbReference type="EMBL" id="QBR47418.1"/>
    </source>
</evidence>
<comment type="function">
    <text evidence="1 7">Catalyzes the decarboxylation of orotidine 5'-monophosphate (OMP) to uridine 5'-monophosphate (UMP).</text>
</comment>
<dbReference type="InterPro" id="IPR018089">
    <property type="entry name" value="OMPdecase_AS"/>
</dbReference>
<organism evidence="10 11">
    <name type="scientific">Leuconostoc kimchii</name>
    <dbReference type="NCBI Taxonomy" id="136609"/>
    <lineage>
        <taxon>Bacteria</taxon>
        <taxon>Bacillati</taxon>
        <taxon>Bacillota</taxon>
        <taxon>Bacilli</taxon>
        <taxon>Lactobacillales</taxon>
        <taxon>Lactobacillaceae</taxon>
        <taxon>Leuconostoc</taxon>
    </lineage>
</organism>
<dbReference type="InterPro" id="IPR047596">
    <property type="entry name" value="OMPdecase_bac"/>
</dbReference>
<dbReference type="InterPro" id="IPR011060">
    <property type="entry name" value="RibuloseP-bd_barrel"/>
</dbReference>
<comment type="pathway">
    <text evidence="2 7 8">Pyrimidine metabolism; UMP biosynthesis via de novo pathway; UMP from orotate: step 2/2.</text>
</comment>
<gene>
    <name evidence="7 10" type="primary">pyrF</name>
    <name evidence="10" type="ORF">EW139_04520</name>
</gene>
<evidence type="ECO:0000313" key="11">
    <source>
        <dbReference type="Proteomes" id="UP000295756"/>
    </source>
</evidence>
<evidence type="ECO:0000256" key="4">
    <source>
        <dbReference type="ARBA" id="ARBA00022975"/>
    </source>
</evidence>
<comment type="subunit">
    <text evidence="7">Homodimer.</text>
</comment>
<evidence type="ECO:0000256" key="6">
    <source>
        <dbReference type="ARBA" id="ARBA00049157"/>
    </source>
</evidence>
<keyword evidence="5 7" id="KW-0456">Lyase</keyword>
<dbReference type="NCBIfam" id="NF001273">
    <property type="entry name" value="PRK00230.1"/>
    <property type="match status" value="1"/>
</dbReference>
<feature type="domain" description="Orotidine 5'-phosphate decarboxylase" evidence="9">
    <location>
        <begin position="4"/>
        <end position="224"/>
    </location>
</feature>
<feature type="binding site" evidence="7">
    <location>
        <begin position="61"/>
        <end position="70"/>
    </location>
    <ligand>
        <name>substrate</name>
    </ligand>
</feature>
<feature type="binding site" evidence="7">
    <location>
        <position position="208"/>
    </location>
    <ligand>
        <name>substrate</name>
    </ligand>
</feature>
<dbReference type="RefSeq" id="WP_013102390.1">
    <property type="nucleotide sequence ID" value="NZ_CP037939.1"/>
</dbReference>
<dbReference type="SMART" id="SM00934">
    <property type="entry name" value="OMPdecase"/>
    <property type="match status" value="1"/>
</dbReference>
<feature type="binding site" evidence="7">
    <location>
        <position position="10"/>
    </location>
    <ligand>
        <name>substrate</name>
    </ligand>
</feature>
<dbReference type="PROSITE" id="PS00156">
    <property type="entry name" value="OMPDECASE"/>
    <property type="match status" value="1"/>
</dbReference>
<dbReference type="CDD" id="cd04725">
    <property type="entry name" value="OMP_decarboxylase_like"/>
    <property type="match status" value="1"/>
</dbReference>
<name>A0ABX5SK45_9LACO</name>
<dbReference type="HAMAP" id="MF_01200_B">
    <property type="entry name" value="OMPdecase_type1_B"/>
    <property type="match status" value="1"/>
</dbReference>
<feature type="binding site" evidence="7">
    <location>
        <position position="188"/>
    </location>
    <ligand>
        <name>substrate</name>
    </ligand>
</feature>
<dbReference type="PANTHER" id="PTHR32119:SF2">
    <property type="entry name" value="OROTIDINE 5'-PHOSPHATE DECARBOXYLASE"/>
    <property type="match status" value="1"/>
</dbReference>
<evidence type="ECO:0000256" key="1">
    <source>
        <dbReference type="ARBA" id="ARBA00002356"/>
    </source>
</evidence>
<evidence type="ECO:0000259" key="9">
    <source>
        <dbReference type="SMART" id="SM00934"/>
    </source>
</evidence>
<proteinExistence type="inferred from homology"/>
<dbReference type="EMBL" id="CP037939">
    <property type="protein sequence ID" value="QBR47418.1"/>
    <property type="molecule type" value="Genomic_DNA"/>
</dbReference>
<sequence length="230" mass="25197">MIEPVFIALDFPDAAAANTFLLPYRDRIVKPALKVGMELFYAEGPSFIRELREQKFDVFLDLKLYDIPTTVGHAVASLAKLDVQYLTVHAAGGEKMLRAAVANKGAHMKLLAVTQLTSFSEMDMQETQLTNASMSESVIHLAKLAYYSGIDGTISSPLEANLIKKNTSDSFLRITPGIRLAGDQADDQARIMTPKAAHENGATGLVIGRSITKAVQPIAVYERVLKEWSK</sequence>
<evidence type="ECO:0000256" key="5">
    <source>
        <dbReference type="ARBA" id="ARBA00023239"/>
    </source>
</evidence>
<feature type="binding site" evidence="7">
    <location>
        <position position="34"/>
    </location>
    <ligand>
        <name>substrate</name>
    </ligand>
</feature>
<keyword evidence="11" id="KW-1185">Reference proteome</keyword>
<dbReference type="Gene3D" id="3.20.20.70">
    <property type="entry name" value="Aldolase class I"/>
    <property type="match status" value="1"/>
</dbReference>